<evidence type="ECO:0000259" key="6">
    <source>
        <dbReference type="SMART" id="SM00528"/>
    </source>
</evidence>
<evidence type="ECO:0000256" key="4">
    <source>
        <dbReference type="ARBA" id="ARBA00023125"/>
    </source>
</evidence>
<dbReference type="STRING" id="80878.RP29_06690"/>
<dbReference type="InterPro" id="IPR027444">
    <property type="entry name" value="H-NS_C_dom"/>
</dbReference>
<dbReference type="EMBL" id="VFPV01000003">
    <property type="protein sequence ID" value="TQN01674.1"/>
    <property type="molecule type" value="Genomic_DNA"/>
</dbReference>
<dbReference type="PANTHER" id="PTHR38097:SF2">
    <property type="entry name" value="DNA-BINDING PROTEIN STPA"/>
    <property type="match status" value="1"/>
</dbReference>
<name>A0A0D7KBA0_9BURK</name>
<dbReference type="SMART" id="SM00528">
    <property type="entry name" value="HNS"/>
    <property type="match status" value="1"/>
</dbReference>
<dbReference type="OrthoDB" id="5297879at2"/>
<dbReference type="GO" id="GO:0003677">
    <property type="term" value="F:DNA binding"/>
    <property type="evidence" value="ECO:0007669"/>
    <property type="project" value="UniProtKB-KW"/>
</dbReference>
<evidence type="ECO:0000313" key="9">
    <source>
        <dbReference type="Proteomes" id="UP000032566"/>
    </source>
</evidence>
<dbReference type="RefSeq" id="WP_044396922.1">
    <property type="nucleotide sequence ID" value="NZ_CP117193.1"/>
</dbReference>
<evidence type="ECO:0000313" key="8">
    <source>
        <dbReference type="EMBL" id="TQN01674.1"/>
    </source>
</evidence>
<dbReference type="SUPFAM" id="SSF81273">
    <property type="entry name" value="H-NS histone-like proteins"/>
    <property type="match status" value="1"/>
</dbReference>
<dbReference type="Proteomes" id="UP000316993">
    <property type="component" value="Unassembled WGS sequence"/>
</dbReference>
<accession>A0A0D7KBA0</accession>
<dbReference type="Pfam" id="PF00816">
    <property type="entry name" value="Histone_HNS"/>
    <property type="match status" value="1"/>
</dbReference>
<dbReference type="AlphaFoldDB" id="A0A0D7KBA0"/>
<evidence type="ECO:0000256" key="1">
    <source>
        <dbReference type="ARBA" id="ARBA00004453"/>
    </source>
</evidence>
<keyword evidence="9" id="KW-1185">Reference proteome</keyword>
<comment type="subcellular location">
    <subcellularLocation>
        <location evidence="1">Cytoplasm</location>
        <location evidence="1">Nucleoid</location>
    </subcellularLocation>
</comment>
<sequence>MTTYKELLKQREALEQQISEARRRELSDAISQVRSLVAEFGLTSQDVFPTGRARSASAGTKVAPKYRNPATGETWTGRGKAPKWIQNQDREQFAI</sequence>
<feature type="region of interest" description="Disordered" evidence="5">
    <location>
        <begin position="51"/>
        <end position="95"/>
    </location>
</feature>
<keyword evidence="4 8" id="KW-0238">DNA-binding</keyword>
<proteinExistence type="inferred from homology"/>
<evidence type="ECO:0000313" key="7">
    <source>
        <dbReference type="EMBL" id="KJA11269.1"/>
    </source>
</evidence>
<comment type="similarity">
    <text evidence="2">Belongs to the histone-like protein H-NS family.</text>
</comment>
<keyword evidence="3" id="KW-0963">Cytoplasm</keyword>
<dbReference type="PATRIC" id="fig|80878.5.peg.653"/>
<dbReference type="EMBL" id="JXYQ01000018">
    <property type="protein sequence ID" value="KJA11269.1"/>
    <property type="molecule type" value="Genomic_DNA"/>
</dbReference>
<evidence type="ECO:0000256" key="3">
    <source>
        <dbReference type="ARBA" id="ARBA00022490"/>
    </source>
</evidence>
<dbReference type="PANTHER" id="PTHR38097">
    <property type="match status" value="1"/>
</dbReference>
<gene>
    <name evidence="8" type="ORF">BDD18_3643</name>
    <name evidence="7" type="ORF">RP29_06690</name>
</gene>
<dbReference type="Gene3D" id="4.10.430.30">
    <property type="match status" value="1"/>
</dbReference>
<evidence type="ECO:0000256" key="2">
    <source>
        <dbReference type="ARBA" id="ARBA00010610"/>
    </source>
</evidence>
<feature type="domain" description="DNA-binding protein H-NS-like C-terminal" evidence="6">
    <location>
        <begin position="56"/>
        <end position="95"/>
    </location>
</feature>
<evidence type="ECO:0000256" key="5">
    <source>
        <dbReference type="SAM" id="MobiDB-lite"/>
    </source>
</evidence>
<evidence type="ECO:0000313" key="10">
    <source>
        <dbReference type="Proteomes" id="UP000316993"/>
    </source>
</evidence>
<organism evidence="7 9">
    <name type="scientific">Acidovorax temperans</name>
    <dbReference type="NCBI Taxonomy" id="80878"/>
    <lineage>
        <taxon>Bacteria</taxon>
        <taxon>Pseudomonadati</taxon>
        <taxon>Pseudomonadota</taxon>
        <taxon>Betaproteobacteria</taxon>
        <taxon>Burkholderiales</taxon>
        <taxon>Comamonadaceae</taxon>
        <taxon>Acidovorax</taxon>
    </lineage>
</organism>
<reference evidence="8 10" key="2">
    <citation type="submission" date="2019-06" db="EMBL/GenBank/DDBJ databases">
        <title>Genomic Encyclopedia of Archaeal and Bacterial Type Strains, Phase II (KMG-II): from individual species to whole genera.</title>
        <authorList>
            <person name="Goeker M."/>
        </authorList>
    </citation>
    <scope>NUCLEOTIDE SEQUENCE [LARGE SCALE GENOMIC DNA]</scope>
    <source>
        <strain evidence="8 10">DSM 7270</strain>
    </source>
</reference>
<reference evidence="7 9" key="1">
    <citation type="submission" date="2014-12" db="EMBL/GenBank/DDBJ databases">
        <title>Isolation of bacteria from lake water.</title>
        <authorList>
            <person name="Sheng K.-Y."/>
            <person name="Chin P.-S."/>
            <person name="Chan K.-G."/>
            <person name="Tan G.S."/>
        </authorList>
    </citation>
    <scope>NUCLEOTIDE SEQUENCE [LARGE SCALE GENOMIC DNA]</scope>
    <source>
        <strain evidence="7 9">KY4</strain>
    </source>
</reference>
<dbReference type="GO" id="GO:0009295">
    <property type="term" value="C:nucleoid"/>
    <property type="evidence" value="ECO:0007669"/>
    <property type="project" value="UniProtKB-SubCell"/>
</dbReference>
<dbReference type="Proteomes" id="UP000032566">
    <property type="component" value="Unassembled WGS sequence"/>
</dbReference>
<comment type="caution">
    <text evidence="7">The sequence shown here is derived from an EMBL/GenBank/DDBJ whole genome shotgun (WGS) entry which is preliminary data.</text>
</comment>
<protein>
    <submittedName>
        <fullName evidence="8">DNA-binding protein H-NS</fullName>
    </submittedName>
    <submittedName>
        <fullName evidence="7">Histone</fullName>
    </submittedName>
</protein>